<evidence type="ECO:0000313" key="1">
    <source>
        <dbReference type="EMBL" id="TCN61664.1"/>
    </source>
</evidence>
<organism evidence="1 2">
    <name type="scientific">Acetobacteroides hydrogenigenes</name>
    <dbReference type="NCBI Taxonomy" id="979970"/>
    <lineage>
        <taxon>Bacteria</taxon>
        <taxon>Pseudomonadati</taxon>
        <taxon>Bacteroidota</taxon>
        <taxon>Bacteroidia</taxon>
        <taxon>Bacteroidales</taxon>
        <taxon>Rikenellaceae</taxon>
        <taxon>Acetobacteroides</taxon>
    </lineage>
</organism>
<gene>
    <name evidence="1" type="ORF">CLV25_12421</name>
</gene>
<protein>
    <submittedName>
        <fullName evidence="1">Glycosyltransferase involved in cell wall biosynthesis</fullName>
    </submittedName>
</protein>
<dbReference type="AlphaFoldDB" id="A0A4R2E7L5"/>
<dbReference type="Gene3D" id="3.40.50.11010">
    <property type="match status" value="1"/>
</dbReference>
<dbReference type="RefSeq" id="WP_131840603.1">
    <property type="nucleotide sequence ID" value="NZ_SLWB01000024.1"/>
</dbReference>
<dbReference type="Gene3D" id="3.40.50.2000">
    <property type="entry name" value="Glycogen Phosphorylase B"/>
    <property type="match status" value="1"/>
</dbReference>
<dbReference type="Pfam" id="PF13692">
    <property type="entry name" value="Glyco_trans_1_4"/>
    <property type="match status" value="1"/>
</dbReference>
<dbReference type="OrthoDB" id="9816564at2"/>
<accession>A0A4R2E7L5</accession>
<evidence type="ECO:0000313" key="2">
    <source>
        <dbReference type="Proteomes" id="UP000294830"/>
    </source>
</evidence>
<reference evidence="1 2" key="1">
    <citation type="submission" date="2019-03" db="EMBL/GenBank/DDBJ databases">
        <title>Genomic Encyclopedia of Archaeal and Bacterial Type Strains, Phase II (KMG-II): from individual species to whole genera.</title>
        <authorList>
            <person name="Goeker M."/>
        </authorList>
    </citation>
    <scope>NUCLEOTIDE SEQUENCE [LARGE SCALE GENOMIC DNA]</scope>
    <source>
        <strain evidence="1 2">RL-C</strain>
    </source>
</reference>
<dbReference type="Proteomes" id="UP000294830">
    <property type="component" value="Unassembled WGS sequence"/>
</dbReference>
<dbReference type="GO" id="GO:0016740">
    <property type="term" value="F:transferase activity"/>
    <property type="evidence" value="ECO:0007669"/>
    <property type="project" value="UniProtKB-KW"/>
</dbReference>
<comment type="caution">
    <text evidence="1">The sequence shown here is derived from an EMBL/GenBank/DDBJ whole genome shotgun (WGS) entry which is preliminary data.</text>
</comment>
<keyword evidence="1" id="KW-0808">Transferase</keyword>
<proteinExistence type="predicted"/>
<name>A0A4R2E7L5_9BACT</name>
<dbReference type="SUPFAM" id="SSF53756">
    <property type="entry name" value="UDP-Glycosyltransferase/glycogen phosphorylase"/>
    <property type="match status" value="1"/>
</dbReference>
<dbReference type="PANTHER" id="PTHR12526">
    <property type="entry name" value="GLYCOSYLTRANSFERASE"/>
    <property type="match status" value="1"/>
</dbReference>
<keyword evidence="2" id="KW-1185">Reference proteome</keyword>
<sequence length="400" mass="46033">MLRGVDFVFIGLQPWDIPLGSTAKNVAVEVARNNRVLFVNPPLSRKAWFLHRLDPRVRMRMEVVEGKRDCLEQYSENLWVLTPRRVAESVGFVAHHGLYRWFNRHNDSRLAKEIAYAARRLGFGRYILLNDNSMLSGFYLKEMLKPLLYLYLLRDNVIALGYHRRHGSRMQPELVAKSDLVFANSGYFADYCRRYNPKTFMIGQGCDVSLFADEDGTLAVAPELKPIRRPIVGYTGALAAHRLDIELLLHTAISRPQWSLVLVGPEDDTFRASRLHALPNVHFTTAQPIERIPSFVKGFDVAINPQRINEVTSWNYPLKIDEYLALGKPVVATRTAFMGYFGSWVRLASTPHEFVEQLEMAIEEDTPELRRARIAYAHTHTWEIFVGKIYEQIESVVKQM</sequence>
<dbReference type="EMBL" id="SLWB01000024">
    <property type="protein sequence ID" value="TCN61664.1"/>
    <property type="molecule type" value="Genomic_DNA"/>
</dbReference>